<dbReference type="InterPro" id="IPR041581">
    <property type="entry name" value="Glyoxalase_6"/>
</dbReference>
<reference evidence="2 3" key="1">
    <citation type="submission" date="2020-03" db="EMBL/GenBank/DDBJ databases">
        <title>WGS of the type strain of Planosporangium spp.</title>
        <authorList>
            <person name="Thawai C."/>
        </authorList>
    </citation>
    <scope>NUCLEOTIDE SEQUENCE [LARGE SCALE GENOMIC DNA]</scope>
    <source>
        <strain evidence="2 3">TBRC 5610</strain>
    </source>
</reference>
<dbReference type="Pfam" id="PF18029">
    <property type="entry name" value="Glyoxalase_6"/>
    <property type="match status" value="1"/>
</dbReference>
<dbReference type="PROSITE" id="PS51819">
    <property type="entry name" value="VOC"/>
    <property type="match status" value="1"/>
</dbReference>
<dbReference type="PANTHER" id="PTHR35908">
    <property type="entry name" value="HYPOTHETICAL FUSION PROTEIN"/>
    <property type="match status" value="1"/>
</dbReference>
<dbReference type="EMBL" id="JAATVY010000044">
    <property type="protein sequence ID" value="NJC74079.1"/>
    <property type="molecule type" value="Genomic_DNA"/>
</dbReference>
<protein>
    <submittedName>
        <fullName evidence="2">VOC family protein</fullName>
    </submittedName>
</protein>
<evidence type="ECO:0000259" key="1">
    <source>
        <dbReference type="PROSITE" id="PS51819"/>
    </source>
</evidence>
<keyword evidence="3" id="KW-1185">Reference proteome</keyword>
<dbReference type="Gene3D" id="3.10.180.10">
    <property type="entry name" value="2,3-Dihydroxybiphenyl 1,2-Dioxygenase, domain 1"/>
    <property type="match status" value="1"/>
</dbReference>
<sequence>MTEDQARQPGLVEWLATTIDCPDPDVMARFYTSLFGGRVTRQTADSAFVDTGQLLLVFRAVPDYRPPTWPSPEVPLHSHFECVVEDPHAAARQLLPLGASLARHQDPDDPNLVVVLDPAGHPLCLIRSSAARRY</sequence>
<dbReference type="SUPFAM" id="SSF54593">
    <property type="entry name" value="Glyoxalase/Bleomycin resistance protein/Dihydroxybiphenyl dioxygenase"/>
    <property type="match status" value="1"/>
</dbReference>
<organism evidence="2 3">
    <name type="scientific">Planosporangium thailandense</name>
    <dbReference type="NCBI Taxonomy" id="765197"/>
    <lineage>
        <taxon>Bacteria</taxon>
        <taxon>Bacillati</taxon>
        <taxon>Actinomycetota</taxon>
        <taxon>Actinomycetes</taxon>
        <taxon>Micromonosporales</taxon>
        <taxon>Micromonosporaceae</taxon>
        <taxon>Planosporangium</taxon>
    </lineage>
</organism>
<evidence type="ECO:0000313" key="2">
    <source>
        <dbReference type="EMBL" id="NJC74079.1"/>
    </source>
</evidence>
<name>A0ABX0YA37_9ACTN</name>
<comment type="caution">
    <text evidence="2">The sequence shown here is derived from an EMBL/GenBank/DDBJ whole genome shotgun (WGS) entry which is preliminary data.</text>
</comment>
<proteinExistence type="predicted"/>
<dbReference type="CDD" id="cd06587">
    <property type="entry name" value="VOC"/>
    <property type="match status" value="1"/>
</dbReference>
<dbReference type="PANTHER" id="PTHR35908:SF1">
    <property type="entry name" value="CONSERVED PROTEIN"/>
    <property type="match status" value="1"/>
</dbReference>
<dbReference type="Proteomes" id="UP000722989">
    <property type="component" value="Unassembled WGS sequence"/>
</dbReference>
<accession>A0ABX0YA37</accession>
<evidence type="ECO:0000313" key="3">
    <source>
        <dbReference type="Proteomes" id="UP000722989"/>
    </source>
</evidence>
<dbReference type="RefSeq" id="WP_167928982.1">
    <property type="nucleotide sequence ID" value="NZ_JAATVY010000044.1"/>
</dbReference>
<gene>
    <name evidence="2" type="ORF">HC031_30840</name>
</gene>
<dbReference type="InterPro" id="IPR037523">
    <property type="entry name" value="VOC_core"/>
</dbReference>
<feature type="domain" description="VOC" evidence="1">
    <location>
        <begin position="11"/>
        <end position="128"/>
    </location>
</feature>
<dbReference type="InterPro" id="IPR029068">
    <property type="entry name" value="Glyas_Bleomycin-R_OHBP_Dase"/>
</dbReference>